<dbReference type="AlphaFoldDB" id="B1WWK4"/>
<evidence type="ECO:0008006" key="3">
    <source>
        <dbReference type="Google" id="ProtNLM"/>
    </source>
</evidence>
<dbReference type="eggNOG" id="ENOG502ZATH">
    <property type="taxonomic scope" value="Bacteria"/>
</dbReference>
<keyword evidence="2" id="KW-1185">Reference proteome</keyword>
<dbReference type="EMBL" id="CP000806">
    <property type="protein sequence ID" value="ACB50728.1"/>
    <property type="molecule type" value="Genomic_DNA"/>
</dbReference>
<name>B1WWK4_CROS5</name>
<sequence length="317" mass="37913">MNFIQNNDLGTILNFYRTKKKDIFTDFEQLQVFLKNYNQSPVIGKSIRIIGMRRSGNHAIINWLLGQVPKDTIFLNDLKPGLRQFRQGRNTRFFKKLRKVLEQNYFKDIVIHSYEDIELSSLSNPYYNLMRLIYLGKAQKNIDILILRDPYNTIASRIKATQIESDYTLAPMKRWSAFKDKNDTNYRDFYYKDFMMVENPHLTPLDLWIQYAKEFIGETNFLKTKICLNFNRWFSDSLYRQELAEELQVNFTDSNLNKVATYGKGSSFDGNIYDGNAQTMNLLERWQYYRHDHDYLSILKSKELEYYSQKIFNFVPF</sequence>
<proteinExistence type="predicted"/>
<dbReference type="Proteomes" id="UP000001203">
    <property type="component" value="Chromosome circular"/>
</dbReference>
<organism evidence="1 2">
    <name type="scientific">Crocosphaera subtropica (strain ATCC 51142 / BH68)</name>
    <name type="common">Cyanothece sp. (strain ATCC 51142)</name>
    <dbReference type="NCBI Taxonomy" id="43989"/>
    <lineage>
        <taxon>Bacteria</taxon>
        <taxon>Bacillati</taxon>
        <taxon>Cyanobacteriota</taxon>
        <taxon>Cyanophyceae</taxon>
        <taxon>Oscillatoriophycideae</taxon>
        <taxon>Chroococcales</taxon>
        <taxon>Aphanothecaceae</taxon>
        <taxon>Crocosphaera</taxon>
        <taxon>Crocosphaera subtropica</taxon>
    </lineage>
</organism>
<dbReference type="STRING" id="43989.cce_1378"/>
<evidence type="ECO:0000313" key="1">
    <source>
        <dbReference type="EMBL" id="ACB50728.1"/>
    </source>
</evidence>
<dbReference type="HOGENOM" id="CLU_081266_0_0_3"/>
<evidence type="ECO:0000313" key="2">
    <source>
        <dbReference type="Proteomes" id="UP000001203"/>
    </source>
</evidence>
<reference evidence="1 2" key="1">
    <citation type="journal article" date="2008" name="Proc. Natl. Acad. Sci. U.S.A.">
        <title>The genome of Cyanothece 51142, a unicellular diazotrophic cyanobacterium important in the marine nitrogen cycle.</title>
        <authorList>
            <person name="Welsh E.A."/>
            <person name="Liberton M."/>
            <person name="Stoeckel J."/>
            <person name="Loh T."/>
            <person name="Elvitigala T."/>
            <person name="Wang C."/>
            <person name="Wollam A."/>
            <person name="Fulton R.S."/>
            <person name="Clifton S.W."/>
            <person name="Jacobs J.M."/>
            <person name="Aurora R."/>
            <person name="Ghosh B.K."/>
            <person name="Sherman L.A."/>
            <person name="Smith R.D."/>
            <person name="Wilson R.K."/>
            <person name="Pakrasi H.B."/>
        </authorList>
    </citation>
    <scope>NUCLEOTIDE SEQUENCE [LARGE SCALE GENOMIC DNA]</scope>
    <source>
        <strain evidence="2">ATCC 51142 / BH68</strain>
    </source>
</reference>
<dbReference type="KEGG" id="cyt:cce_1378"/>
<protein>
    <recommendedName>
        <fullName evidence="3">Sulfotransferase domain-containing protein</fullName>
    </recommendedName>
</protein>
<dbReference type="OrthoDB" id="453470at2"/>
<gene>
    <name evidence="1" type="ordered locus">cce_1378</name>
</gene>
<dbReference type="RefSeq" id="WP_009544194.1">
    <property type="nucleotide sequence ID" value="NC_010546.1"/>
</dbReference>
<accession>B1WWK4</accession>